<dbReference type="Proteomes" id="UP000248198">
    <property type="component" value="Unassembled WGS sequence"/>
</dbReference>
<sequence>MQIKLKPALYLSLSLILLLSSLCLEMLLVFKTESILKWLRLWGVGLLCLLIPESGFSFVYGEHKRIGDLAFFRAIDKLKSEGSSKLLLDYLHQVIRLDKDNYSFPALSGGTYPVTYGMLNGLSGDHQENPIVLEEQLKDPQSKLQKIIALHQSYLDKGMKAAPDAELVGLDLHYALAAAVNLSHFYAYGKTFQEQLHDFDLSQLKKARDRAYLSDLVKKLSRSNAIRMYVSMHLLAIDLAEQSAKMTVGQNKEGVALLQSALFLNGFADHFLEDAFSAGHLVVNRTMLESFTNNKALHDFYSEHGTVVMNRKAEIWRAYGDGKFEEQTTAGQRIILAVEASLEDLFVAFNQAAKKEDEVKFFDRIPLDKSRQAIYLLDHISCLNLVPIPYNSKLESLMPKETTLTADMRKANQLLYYRNFIRSRVGNSFMVARLNSAAGDPYAGFEFRVNALNFSKRYKYNEQGGKKGMVDDWFGYTLAYNFLRSRAEAPHQNTYQISGGLRANLDYWFAEKRFLGMYSYMETGLRFEKGKAEPVFAPSIGIHLGSLFNVNYYNMPGWLRLPAMYLLPLKIRYAPVFSFKHAPRHFAAAELDLFF</sequence>
<dbReference type="EMBL" id="QKLU01000007">
    <property type="protein sequence ID" value="PYF71606.1"/>
    <property type="molecule type" value="Genomic_DNA"/>
</dbReference>
<proteinExistence type="predicted"/>
<name>A0A318U9L6_9SPHI</name>
<dbReference type="InterPro" id="IPR049756">
    <property type="entry name" value="PlcA-like_dom"/>
</dbReference>
<dbReference type="CDD" id="cd22893">
    <property type="entry name" value="PlcA-like"/>
    <property type="match status" value="1"/>
</dbReference>
<dbReference type="OrthoDB" id="737780at2"/>
<evidence type="ECO:0000313" key="2">
    <source>
        <dbReference type="Proteomes" id="UP000248198"/>
    </source>
</evidence>
<dbReference type="RefSeq" id="WP_146229871.1">
    <property type="nucleotide sequence ID" value="NZ_QKLU01000007.1"/>
</dbReference>
<keyword evidence="2" id="KW-1185">Reference proteome</keyword>
<protein>
    <submittedName>
        <fullName evidence="1">Uncharacterized protein</fullName>
    </submittedName>
</protein>
<organism evidence="1 2">
    <name type="scientific">Pedobacter nutrimenti</name>
    <dbReference type="NCBI Taxonomy" id="1241337"/>
    <lineage>
        <taxon>Bacteria</taxon>
        <taxon>Pseudomonadati</taxon>
        <taxon>Bacteroidota</taxon>
        <taxon>Sphingobacteriia</taxon>
        <taxon>Sphingobacteriales</taxon>
        <taxon>Sphingobacteriaceae</taxon>
        <taxon>Pedobacter</taxon>
    </lineage>
</organism>
<gene>
    <name evidence="1" type="ORF">B0O44_107221</name>
</gene>
<dbReference type="AlphaFoldDB" id="A0A318U9L6"/>
<comment type="caution">
    <text evidence="1">The sequence shown here is derived from an EMBL/GenBank/DDBJ whole genome shotgun (WGS) entry which is preliminary data.</text>
</comment>
<accession>A0A318U9L6</accession>
<reference evidence="1 2" key="1">
    <citation type="submission" date="2018-06" db="EMBL/GenBank/DDBJ databases">
        <title>Genomic Encyclopedia of Archaeal and Bacterial Type Strains, Phase II (KMG-II): from individual species to whole genera.</title>
        <authorList>
            <person name="Goeker M."/>
        </authorList>
    </citation>
    <scope>NUCLEOTIDE SEQUENCE [LARGE SCALE GENOMIC DNA]</scope>
    <source>
        <strain evidence="1 2">DSM 27372</strain>
    </source>
</reference>
<evidence type="ECO:0000313" key="1">
    <source>
        <dbReference type="EMBL" id="PYF71606.1"/>
    </source>
</evidence>